<dbReference type="EMBL" id="CASHTH010002047">
    <property type="protein sequence ID" value="CAI8023968.1"/>
    <property type="molecule type" value="Genomic_DNA"/>
</dbReference>
<dbReference type="SMART" id="SM01372">
    <property type="entry name" value="E2F_TDP"/>
    <property type="match status" value="1"/>
</dbReference>
<evidence type="ECO:0000259" key="7">
    <source>
        <dbReference type="SMART" id="SM01372"/>
    </source>
</evidence>
<dbReference type="Proteomes" id="UP001174909">
    <property type="component" value="Unassembled WGS sequence"/>
</dbReference>
<sequence>MKSLSLLCKKFLGIVESSVGTGNEFSLDTMALKLGTNRRRIYDIINVLEAVEMIVKQSKNQYSWKGRGELLHTLAKLKAMAADDADLLHWFTGTNSGTGSGGDKENLVPPTVSVARQQGQSSSVMDESSQDSIPDDAVSCDDGPARGGRWDKSLGVLCQKFLMLFLIAPKHELTLDKAGSILMPMKTLQSVALKRR</sequence>
<protein>
    <submittedName>
        <fullName evidence="8">Transcription factor E2F7</fullName>
    </submittedName>
</protein>
<comment type="caution">
    <text evidence="8">The sequence shown here is derived from an EMBL/GenBank/DDBJ whole genome shotgun (WGS) entry which is preliminary data.</text>
</comment>
<evidence type="ECO:0000313" key="9">
    <source>
        <dbReference type="Proteomes" id="UP001174909"/>
    </source>
</evidence>
<evidence type="ECO:0000256" key="4">
    <source>
        <dbReference type="ARBA" id="ARBA00023163"/>
    </source>
</evidence>
<dbReference type="GO" id="GO:0090575">
    <property type="term" value="C:RNA polymerase II transcription regulator complex"/>
    <property type="evidence" value="ECO:0007669"/>
    <property type="project" value="TreeGrafter"/>
</dbReference>
<dbReference type="GO" id="GO:0000978">
    <property type="term" value="F:RNA polymerase II cis-regulatory region sequence-specific DNA binding"/>
    <property type="evidence" value="ECO:0007669"/>
    <property type="project" value="InterPro"/>
</dbReference>
<feature type="region of interest" description="Disordered" evidence="6">
    <location>
        <begin position="113"/>
        <end position="144"/>
    </location>
</feature>
<evidence type="ECO:0000256" key="3">
    <source>
        <dbReference type="ARBA" id="ARBA00023125"/>
    </source>
</evidence>
<organism evidence="8 9">
    <name type="scientific">Geodia barretti</name>
    <name type="common">Barrett's horny sponge</name>
    <dbReference type="NCBI Taxonomy" id="519541"/>
    <lineage>
        <taxon>Eukaryota</taxon>
        <taxon>Metazoa</taxon>
        <taxon>Porifera</taxon>
        <taxon>Demospongiae</taxon>
        <taxon>Heteroscleromorpha</taxon>
        <taxon>Tetractinellida</taxon>
        <taxon>Astrophorina</taxon>
        <taxon>Geodiidae</taxon>
        <taxon>Geodia</taxon>
    </lineage>
</organism>
<dbReference type="SUPFAM" id="SSF46785">
    <property type="entry name" value="Winged helix' DNA-binding domain"/>
    <property type="match status" value="1"/>
</dbReference>
<dbReference type="Pfam" id="PF02319">
    <property type="entry name" value="WHD_E2F_TDP"/>
    <property type="match status" value="1"/>
</dbReference>
<dbReference type="InterPro" id="IPR036390">
    <property type="entry name" value="WH_DNA-bd_sf"/>
</dbReference>
<keyword evidence="9" id="KW-1185">Reference proteome</keyword>
<gene>
    <name evidence="8" type="ORF">GBAR_LOCUS13973</name>
</gene>
<reference evidence="8" key="1">
    <citation type="submission" date="2023-03" db="EMBL/GenBank/DDBJ databases">
        <authorList>
            <person name="Steffen K."/>
            <person name="Cardenas P."/>
        </authorList>
    </citation>
    <scope>NUCLEOTIDE SEQUENCE</scope>
</reference>
<keyword evidence="5" id="KW-0539">Nucleus</keyword>
<feature type="compositionally biased region" description="Low complexity" evidence="6">
    <location>
        <begin position="120"/>
        <end position="132"/>
    </location>
</feature>
<dbReference type="InterPro" id="IPR003316">
    <property type="entry name" value="E2F_WHTH_DNA-bd_dom"/>
</dbReference>
<feature type="domain" description="E2F/DP family winged-helix DNA-binding" evidence="7">
    <location>
        <begin position="1"/>
        <end position="66"/>
    </location>
</feature>
<name>A0AA35S5R5_GEOBA</name>
<dbReference type="AlphaFoldDB" id="A0AA35S5R5"/>
<dbReference type="PANTHER" id="PTHR12081">
    <property type="entry name" value="TRANSCRIPTION FACTOR E2F"/>
    <property type="match status" value="1"/>
</dbReference>
<evidence type="ECO:0000256" key="5">
    <source>
        <dbReference type="RuleBase" id="RU003796"/>
    </source>
</evidence>
<keyword evidence="4 5" id="KW-0804">Transcription</keyword>
<comment type="subcellular location">
    <subcellularLocation>
        <location evidence="5">Nucleus</location>
    </subcellularLocation>
</comment>
<proteinExistence type="inferred from homology"/>
<evidence type="ECO:0000256" key="6">
    <source>
        <dbReference type="SAM" id="MobiDB-lite"/>
    </source>
</evidence>
<evidence type="ECO:0000313" key="8">
    <source>
        <dbReference type="EMBL" id="CAI8023968.1"/>
    </source>
</evidence>
<keyword evidence="3 5" id="KW-0238">DNA-binding</keyword>
<evidence type="ECO:0000256" key="1">
    <source>
        <dbReference type="ARBA" id="ARBA00010940"/>
    </source>
</evidence>
<dbReference type="InterPro" id="IPR036388">
    <property type="entry name" value="WH-like_DNA-bd_sf"/>
</dbReference>
<comment type="similarity">
    <text evidence="1 5">Belongs to the E2F/DP family.</text>
</comment>
<dbReference type="GO" id="GO:0000981">
    <property type="term" value="F:DNA-binding transcription factor activity, RNA polymerase II-specific"/>
    <property type="evidence" value="ECO:0007669"/>
    <property type="project" value="TreeGrafter"/>
</dbReference>
<accession>A0AA35S5R5</accession>
<dbReference type="Gene3D" id="1.10.10.10">
    <property type="entry name" value="Winged helix-like DNA-binding domain superfamily/Winged helix DNA-binding domain"/>
    <property type="match status" value="2"/>
</dbReference>
<evidence type="ECO:0000256" key="2">
    <source>
        <dbReference type="ARBA" id="ARBA00023015"/>
    </source>
</evidence>
<dbReference type="InterPro" id="IPR015633">
    <property type="entry name" value="E2F"/>
</dbReference>
<keyword evidence="2 5" id="KW-0805">Transcription regulation</keyword>
<dbReference type="PANTHER" id="PTHR12081:SF7">
    <property type="entry name" value="TRANSCRIPTION FACTOR EFL-3"/>
    <property type="match status" value="1"/>
</dbReference>